<comment type="caution">
    <text evidence="2">The sequence shown here is derived from an EMBL/GenBank/DDBJ whole genome shotgun (WGS) entry which is preliminary data.</text>
</comment>
<evidence type="ECO:0000256" key="1">
    <source>
        <dbReference type="SAM" id="MobiDB-lite"/>
    </source>
</evidence>
<feature type="compositionally biased region" description="Basic and acidic residues" evidence="1">
    <location>
        <begin position="1"/>
        <end position="18"/>
    </location>
</feature>
<keyword evidence="3" id="KW-1185">Reference proteome</keyword>
<accession>A0AAE1PCH6</accession>
<dbReference type="EMBL" id="JAWZYT010002212">
    <property type="protein sequence ID" value="KAK4305919.1"/>
    <property type="molecule type" value="Genomic_DNA"/>
</dbReference>
<sequence length="69" mass="7404">MKKTPDGDAGGKEMDVTRPRKGRITPEPFSCSHNRASKPVYLLELITVCGPGNSGCMMLPGIRTGATNR</sequence>
<dbReference type="AlphaFoldDB" id="A0AAE1PCH6"/>
<organism evidence="2 3">
    <name type="scientific">Petrolisthes manimaculis</name>
    <dbReference type="NCBI Taxonomy" id="1843537"/>
    <lineage>
        <taxon>Eukaryota</taxon>
        <taxon>Metazoa</taxon>
        <taxon>Ecdysozoa</taxon>
        <taxon>Arthropoda</taxon>
        <taxon>Crustacea</taxon>
        <taxon>Multicrustacea</taxon>
        <taxon>Malacostraca</taxon>
        <taxon>Eumalacostraca</taxon>
        <taxon>Eucarida</taxon>
        <taxon>Decapoda</taxon>
        <taxon>Pleocyemata</taxon>
        <taxon>Anomura</taxon>
        <taxon>Galatheoidea</taxon>
        <taxon>Porcellanidae</taxon>
        <taxon>Petrolisthes</taxon>
    </lineage>
</organism>
<gene>
    <name evidence="2" type="ORF">Pmani_022219</name>
</gene>
<dbReference type="Proteomes" id="UP001292094">
    <property type="component" value="Unassembled WGS sequence"/>
</dbReference>
<feature type="region of interest" description="Disordered" evidence="1">
    <location>
        <begin position="1"/>
        <end position="30"/>
    </location>
</feature>
<name>A0AAE1PCH6_9EUCA</name>
<evidence type="ECO:0000313" key="2">
    <source>
        <dbReference type="EMBL" id="KAK4305919.1"/>
    </source>
</evidence>
<evidence type="ECO:0000313" key="3">
    <source>
        <dbReference type="Proteomes" id="UP001292094"/>
    </source>
</evidence>
<protein>
    <submittedName>
        <fullName evidence="2">Uncharacterized protein</fullName>
    </submittedName>
</protein>
<reference evidence="2" key="1">
    <citation type="submission" date="2023-11" db="EMBL/GenBank/DDBJ databases">
        <title>Genome assemblies of two species of porcelain crab, Petrolisthes cinctipes and Petrolisthes manimaculis (Anomura: Porcellanidae).</title>
        <authorList>
            <person name="Angst P."/>
        </authorList>
    </citation>
    <scope>NUCLEOTIDE SEQUENCE</scope>
    <source>
        <strain evidence="2">PB745_02</strain>
        <tissue evidence="2">Gill</tissue>
    </source>
</reference>
<proteinExistence type="predicted"/>